<feature type="domain" description="SnoaL-like" evidence="9">
    <location>
        <begin position="174"/>
        <end position="246"/>
    </location>
</feature>
<gene>
    <name evidence="10" type="ORF">GGD46_003167</name>
</gene>
<dbReference type="PANTHER" id="PTHR43133:SF8">
    <property type="entry name" value="RNA POLYMERASE SIGMA FACTOR HI_1459-RELATED"/>
    <property type="match status" value="1"/>
</dbReference>
<evidence type="ECO:0000259" key="9">
    <source>
        <dbReference type="Pfam" id="PF12680"/>
    </source>
</evidence>
<dbReference type="Pfam" id="PF04542">
    <property type="entry name" value="Sigma70_r2"/>
    <property type="match status" value="1"/>
</dbReference>
<name>A0A7X0MEC7_9HYPH</name>
<dbReference type="Gene3D" id="1.10.10.10">
    <property type="entry name" value="Winged helix-like DNA-binding domain superfamily/Winged helix DNA-binding domain"/>
    <property type="match status" value="1"/>
</dbReference>
<keyword evidence="4" id="KW-0731">Sigma factor</keyword>
<dbReference type="InterPro" id="IPR013324">
    <property type="entry name" value="RNA_pol_sigma_r3/r4-like"/>
</dbReference>
<evidence type="ECO:0000256" key="1">
    <source>
        <dbReference type="ARBA" id="ARBA00010641"/>
    </source>
</evidence>
<dbReference type="GO" id="GO:0006352">
    <property type="term" value="P:DNA-templated transcription initiation"/>
    <property type="evidence" value="ECO:0007669"/>
    <property type="project" value="InterPro"/>
</dbReference>
<dbReference type="GO" id="GO:0016987">
    <property type="term" value="F:sigma factor activity"/>
    <property type="evidence" value="ECO:0007669"/>
    <property type="project" value="UniProtKB-KW"/>
</dbReference>
<keyword evidence="3" id="KW-0805">Transcription regulation</keyword>
<evidence type="ECO:0000313" key="11">
    <source>
        <dbReference type="Proteomes" id="UP000565576"/>
    </source>
</evidence>
<evidence type="ECO:0000256" key="3">
    <source>
        <dbReference type="ARBA" id="ARBA00023015"/>
    </source>
</evidence>
<protein>
    <submittedName>
        <fullName evidence="10">RNA polymerase sigma-70 factor (ECF subfamily)</fullName>
    </submittedName>
</protein>
<dbReference type="InterPro" id="IPR039425">
    <property type="entry name" value="RNA_pol_sigma-70-like"/>
</dbReference>
<proteinExistence type="inferred from homology"/>
<dbReference type="Gene3D" id="1.10.1740.10">
    <property type="match status" value="1"/>
</dbReference>
<dbReference type="SUPFAM" id="SSF54427">
    <property type="entry name" value="NTF2-like"/>
    <property type="match status" value="1"/>
</dbReference>
<dbReference type="InterPro" id="IPR037401">
    <property type="entry name" value="SnoaL-like"/>
</dbReference>
<reference evidence="10 11" key="1">
    <citation type="submission" date="2020-08" db="EMBL/GenBank/DDBJ databases">
        <title>Genomic Encyclopedia of Type Strains, Phase IV (KMG-V): Genome sequencing to study the core and pangenomes of soil and plant-associated prokaryotes.</title>
        <authorList>
            <person name="Whitman W."/>
        </authorList>
    </citation>
    <scope>NUCLEOTIDE SEQUENCE [LARGE SCALE GENOMIC DNA]</scope>
    <source>
        <strain evidence="10 11">SEMIA 4060</strain>
    </source>
</reference>
<dbReference type="InterPro" id="IPR032710">
    <property type="entry name" value="NTF2-like_dom_sf"/>
</dbReference>
<comment type="similarity">
    <text evidence="1">Belongs to the sigma-70 factor family. ECF subfamily.</text>
</comment>
<evidence type="ECO:0000313" key="10">
    <source>
        <dbReference type="EMBL" id="MBB6485873.1"/>
    </source>
</evidence>
<organism evidence="10 11">
    <name type="scientific">Rhizobium lusitanum</name>
    <dbReference type="NCBI Taxonomy" id="293958"/>
    <lineage>
        <taxon>Bacteria</taxon>
        <taxon>Pseudomonadati</taxon>
        <taxon>Pseudomonadota</taxon>
        <taxon>Alphaproteobacteria</taxon>
        <taxon>Hyphomicrobiales</taxon>
        <taxon>Rhizobiaceae</taxon>
        <taxon>Rhizobium/Agrobacterium group</taxon>
        <taxon>Rhizobium</taxon>
    </lineage>
</organism>
<evidence type="ECO:0000256" key="4">
    <source>
        <dbReference type="ARBA" id="ARBA00023082"/>
    </source>
</evidence>
<comment type="caution">
    <text evidence="10">The sequence shown here is derived from an EMBL/GenBank/DDBJ whole genome shotgun (WGS) entry which is preliminary data.</text>
</comment>
<dbReference type="SUPFAM" id="SSF88946">
    <property type="entry name" value="Sigma2 domain of RNA polymerase sigma factors"/>
    <property type="match status" value="1"/>
</dbReference>
<dbReference type="InterPro" id="IPR036388">
    <property type="entry name" value="WH-like_DNA-bd_sf"/>
</dbReference>
<evidence type="ECO:0000256" key="6">
    <source>
        <dbReference type="ARBA" id="ARBA00023163"/>
    </source>
</evidence>
<comment type="subunit">
    <text evidence="2">Interacts transiently with the RNA polymerase catalytic core formed by RpoA, RpoB, RpoC and RpoZ (2 alpha, 1 beta, 1 beta' and 1 omega subunit) to form the RNA polymerase holoenzyme that can initiate transcription.</text>
</comment>
<evidence type="ECO:0000256" key="5">
    <source>
        <dbReference type="ARBA" id="ARBA00023125"/>
    </source>
</evidence>
<dbReference type="InterPro" id="IPR013325">
    <property type="entry name" value="RNA_pol_sigma_r2"/>
</dbReference>
<dbReference type="AlphaFoldDB" id="A0A7X0MEC7"/>
<keyword evidence="5" id="KW-0238">DNA-binding</keyword>
<dbReference type="NCBIfam" id="TIGR02937">
    <property type="entry name" value="sigma70-ECF"/>
    <property type="match status" value="1"/>
</dbReference>
<evidence type="ECO:0000259" key="8">
    <source>
        <dbReference type="Pfam" id="PF08281"/>
    </source>
</evidence>
<accession>A0A7X0MEC7</accession>
<keyword evidence="6" id="KW-0804">Transcription</keyword>
<feature type="domain" description="RNA polymerase sigma factor 70 region 4 type 2" evidence="8">
    <location>
        <begin position="106"/>
        <end position="150"/>
    </location>
</feature>
<dbReference type="Pfam" id="PF12680">
    <property type="entry name" value="SnoaL_2"/>
    <property type="match status" value="1"/>
</dbReference>
<dbReference type="Gene3D" id="3.10.450.50">
    <property type="match status" value="1"/>
</dbReference>
<sequence>MDTDGFEDRLQALRPRLHRYCARMTGSAVQGEDILQDTLVKALHARSQGAEVDNLEGWLFRIAHNTSLDFLRSNSRNTVVPLTDDIEADLIPEADIVAIGFQTFLRLPELQRCAVILKDVLGHSIEEIAGIADCSPAAAKSALQRGRVTLRLLAQEGEDTRLPLMSDTDRRKIAAYVDMFRSGDFDAIRAMLADDVKLELVNRLTWQGRDKIAPYFTRYAEVAKWRFALGAVEGRPAMLVFDGTGSMDIPAHFVLIEWSEGRIIEIRDFLFAPYVLEAMDWVRLS</sequence>
<dbReference type="RefSeq" id="WP_184705316.1">
    <property type="nucleotide sequence ID" value="NZ_JACHBG010000006.1"/>
</dbReference>
<feature type="domain" description="RNA polymerase sigma-70 region 2" evidence="7">
    <location>
        <begin position="11"/>
        <end position="76"/>
    </location>
</feature>
<dbReference type="EMBL" id="JACHBG010000006">
    <property type="protein sequence ID" value="MBB6485873.1"/>
    <property type="molecule type" value="Genomic_DNA"/>
</dbReference>
<dbReference type="InterPro" id="IPR007627">
    <property type="entry name" value="RNA_pol_sigma70_r2"/>
</dbReference>
<dbReference type="InterPro" id="IPR013249">
    <property type="entry name" value="RNA_pol_sigma70_r4_t2"/>
</dbReference>
<dbReference type="PANTHER" id="PTHR43133">
    <property type="entry name" value="RNA POLYMERASE ECF-TYPE SIGMA FACTO"/>
    <property type="match status" value="1"/>
</dbReference>
<evidence type="ECO:0000259" key="7">
    <source>
        <dbReference type="Pfam" id="PF04542"/>
    </source>
</evidence>
<dbReference type="Proteomes" id="UP000565576">
    <property type="component" value="Unassembled WGS sequence"/>
</dbReference>
<dbReference type="SUPFAM" id="SSF88659">
    <property type="entry name" value="Sigma3 and sigma4 domains of RNA polymerase sigma factors"/>
    <property type="match status" value="1"/>
</dbReference>
<evidence type="ECO:0000256" key="2">
    <source>
        <dbReference type="ARBA" id="ARBA00011344"/>
    </source>
</evidence>
<dbReference type="InterPro" id="IPR014284">
    <property type="entry name" value="RNA_pol_sigma-70_dom"/>
</dbReference>
<dbReference type="GO" id="GO:0003677">
    <property type="term" value="F:DNA binding"/>
    <property type="evidence" value="ECO:0007669"/>
    <property type="project" value="UniProtKB-KW"/>
</dbReference>
<dbReference type="Pfam" id="PF08281">
    <property type="entry name" value="Sigma70_r4_2"/>
    <property type="match status" value="1"/>
</dbReference>